<dbReference type="Pfam" id="PF01381">
    <property type="entry name" value="HTH_3"/>
    <property type="match status" value="1"/>
</dbReference>
<keyword evidence="4" id="KW-1185">Reference proteome</keyword>
<accession>A0A7X2LYX5</accession>
<dbReference type="GO" id="GO:0003700">
    <property type="term" value="F:DNA-binding transcription factor activity"/>
    <property type="evidence" value="ECO:0007669"/>
    <property type="project" value="TreeGrafter"/>
</dbReference>
<name>A0A7X2LYX5_9BACI</name>
<comment type="caution">
    <text evidence="3">The sequence shown here is derived from an EMBL/GenBank/DDBJ whole genome shotgun (WGS) entry which is preliminary data.</text>
</comment>
<evidence type="ECO:0000313" key="3">
    <source>
        <dbReference type="EMBL" id="MRX72831.1"/>
    </source>
</evidence>
<keyword evidence="1" id="KW-0238">DNA-binding</keyword>
<dbReference type="InterPro" id="IPR010982">
    <property type="entry name" value="Lambda_DNA-bd_dom_sf"/>
</dbReference>
<dbReference type="Proteomes" id="UP000448867">
    <property type="component" value="Unassembled WGS sequence"/>
</dbReference>
<protein>
    <submittedName>
        <fullName evidence="3">Helix-turn-helix domain-containing protein</fullName>
    </submittedName>
</protein>
<organism evidence="3 4">
    <name type="scientific">Metabacillus lacus</name>
    <dbReference type="NCBI Taxonomy" id="1983721"/>
    <lineage>
        <taxon>Bacteria</taxon>
        <taxon>Bacillati</taxon>
        <taxon>Bacillota</taxon>
        <taxon>Bacilli</taxon>
        <taxon>Bacillales</taxon>
        <taxon>Bacillaceae</taxon>
        <taxon>Metabacillus</taxon>
    </lineage>
</organism>
<evidence type="ECO:0000313" key="4">
    <source>
        <dbReference type="Proteomes" id="UP000448867"/>
    </source>
</evidence>
<dbReference type="OrthoDB" id="1859224at2"/>
<gene>
    <name evidence="3" type="ORF">GJU40_11805</name>
</gene>
<dbReference type="AlphaFoldDB" id="A0A7X2LYX5"/>
<dbReference type="InterPro" id="IPR050807">
    <property type="entry name" value="TransReg_Diox_bact_type"/>
</dbReference>
<dbReference type="GO" id="GO:0003677">
    <property type="term" value="F:DNA binding"/>
    <property type="evidence" value="ECO:0007669"/>
    <property type="project" value="UniProtKB-KW"/>
</dbReference>
<dbReference type="Gene3D" id="1.10.260.40">
    <property type="entry name" value="lambda repressor-like DNA-binding domains"/>
    <property type="match status" value="1"/>
</dbReference>
<evidence type="ECO:0000256" key="1">
    <source>
        <dbReference type="ARBA" id="ARBA00023125"/>
    </source>
</evidence>
<dbReference type="InterPro" id="IPR001387">
    <property type="entry name" value="Cro/C1-type_HTH"/>
</dbReference>
<dbReference type="GO" id="GO:0005829">
    <property type="term" value="C:cytosol"/>
    <property type="evidence" value="ECO:0007669"/>
    <property type="project" value="TreeGrafter"/>
</dbReference>
<dbReference type="CDD" id="cd00093">
    <property type="entry name" value="HTH_XRE"/>
    <property type="match status" value="1"/>
</dbReference>
<evidence type="ECO:0000259" key="2">
    <source>
        <dbReference type="PROSITE" id="PS50943"/>
    </source>
</evidence>
<dbReference type="SMART" id="SM00530">
    <property type="entry name" value="HTH_XRE"/>
    <property type="match status" value="1"/>
</dbReference>
<dbReference type="EMBL" id="WKKI01000022">
    <property type="protein sequence ID" value="MRX72831.1"/>
    <property type="molecule type" value="Genomic_DNA"/>
</dbReference>
<proteinExistence type="predicted"/>
<dbReference type="PROSITE" id="PS50943">
    <property type="entry name" value="HTH_CROC1"/>
    <property type="match status" value="1"/>
</dbReference>
<dbReference type="PANTHER" id="PTHR46797:SF1">
    <property type="entry name" value="METHYLPHOSPHONATE SYNTHASE"/>
    <property type="match status" value="1"/>
</dbReference>
<dbReference type="SUPFAM" id="SSF47413">
    <property type="entry name" value="lambda repressor-like DNA-binding domains"/>
    <property type="match status" value="1"/>
</dbReference>
<feature type="domain" description="HTH cro/C1-type" evidence="2">
    <location>
        <begin position="6"/>
        <end position="61"/>
    </location>
</feature>
<reference evidence="3 4" key="1">
    <citation type="submission" date="2019-11" db="EMBL/GenBank/DDBJ databases">
        <title>Bacillus lacus genome.</title>
        <authorList>
            <person name="Allen C.J."/>
            <person name="Newman J.D."/>
        </authorList>
    </citation>
    <scope>NUCLEOTIDE SEQUENCE [LARGE SCALE GENOMIC DNA]</scope>
    <source>
        <strain evidence="3 4">KCTC 33946</strain>
    </source>
</reference>
<dbReference type="PANTHER" id="PTHR46797">
    <property type="entry name" value="HTH-TYPE TRANSCRIPTIONAL REGULATOR"/>
    <property type="match status" value="1"/>
</dbReference>
<sequence length="64" mass="7242">MIGQKIKRLREQKGLTITELAARSGVSKSYISSMERDIKKNPSIEVLSRLSKVLQVEIGELVRE</sequence>